<comment type="caution">
    <text evidence="2">The sequence shown here is derived from an EMBL/GenBank/DDBJ whole genome shotgun (WGS) entry which is preliminary data.</text>
</comment>
<name>A0A254TFB6_9BURK</name>
<keyword evidence="3" id="KW-1185">Reference proteome</keyword>
<evidence type="ECO:0008006" key="4">
    <source>
        <dbReference type="Google" id="ProtNLM"/>
    </source>
</evidence>
<reference evidence="2 3" key="1">
    <citation type="submission" date="2016-02" db="EMBL/GenBank/DDBJ databases">
        <authorList>
            <person name="Wen L."/>
            <person name="He K."/>
            <person name="Yang H."/>
        </authorList>
    </citation>
    <scope>NUCLEOTIDE SEQUENCE [LARGE SCALE GENOMIC DNA]</scope>
    <source>
        <strain evidence="2 3">TSA40</strain>
    </source>
</reference>
<dbReference type="AlphaFoldDB" id="A0A254TFB6"/>
<accession>A0A254TFB6</accession>
<protein>
    <recommendedName>
        <fullName evidence="4">DUF3306 domain-containing protein</fullName>
    </recommendedName>
</protein>
<dbReference type="Proteomes" id="UP000197535">
    <property type="component" value="Unassembled WGS sequence"/>
</dbReference>
<gene>
    <name evidence="2" type="ORF">AYR66_19470</name>
</gene>
<dbReference type="Pfam" id="PF11748">
    <property type="entry name" value="DUF3306"/>
    <property type="match status" value="1"/>
</dbReference>
<sequence length="151" mass="16472">MEAESFFERWSKRNADAAAERELARVPEQPLPAPTLDDVALLTPDADFSRFVAPGVDETVRRSAMKKLFADPHFNVMDGLDVYIEDYHSFTPIPAAVLAALHHAQSLLDPFALLTPPDEAAQDTAAEKGVAVTDHPPKEEAPNDGNPVQSL</sequence>
<dbReference type="OrthoDB" id="8776025at2"/>
<proteinExistence type="predicted"/>
<feature type="region of interest" description="Disordered" evidence="1">
    <location>
        <begin position="118"/>
        <end position="151"/>
    </location>
</feature>
<organism evidence="2 3">
    <name type="scientific">Noviherbaspirillum denitrificans</name>
    <dbReference type="NCBI Taxonomy" id="1968433"/>
    <lineage>
        <taxon>Bacteria</taxon>
        <taxon>Pseudomonadati</taxon>
        <taxon>Pseudomonadota</taxon>
        <taxon>Betaproteobacteria</taxon>
        <taxon>Burkholderiales</taxon>
        <taxon>Oxalobacteraceae</taxon>
        <taxon>Noviherbaspirillum</taxon>
    </lineage>
</organism>
<dbReference type="EMBL" id="LSTO01000001">
    <property type="protein sequence ID" value="OWW21331.1"/>
    <property type="molecule type" value="Genomic_DNA"/>
</dbReference>
<dbReference type="RefSeq" id="WP_141104083.1">
    <property type="nucleotide sequence ID" value="NZ_LSTO01000001.1"/>
</dbReference>
<evidence type="ECO:0000313" key="2">
    <source>
        <dbReference type="EMBL" id="OWW21331.1"/>
    </source>
</evidence>
<dbReference type="InterPro" id="IPR021735">
    <property type="entry name" value="DUF3306"/>
</dbReference>
<evidence type="ECO:0000313" key="3">
    <source>
        <dbReference type="Proteomes" id="UP000197535"/>
    </source>
</evidence>
<evidence type="ECO:0000256" key="1">
    <source>
        <dbReference type="SAM" id="MobiDB-lite"/>
    </source>
</evidence>